<evidence type="ECO:0000256" key="1">
    <source>
        <dbReference type="ARBA" id="ARBA00002292"/>
    </source>
</evidence>
<evidence type="ECO:0000313" key="5">
    <source>
        <dbReference type="Proteomes" id="UP000245674"/>
    </source>
</evidence>
<dbReference type="RefSeq" id="WP_272914917.1">
    <property type="nucleotide sequence ID" value="NZ_QGDV01000024.1"/>
</dbReference>
<dbReference type="PROSITE" id="PS51354">
    <property type="entry name" value="GLUTAREDOXIN_2"/>
    <property type="match status" value="1"/>
</dbReference>
<feature type="domain" description="Glutaredoxin" evidence="3">
    <location>
        <begin position="10"/>
        <end position="62"/>
    </location>
</feature>
<dbReference type="NCBIfam" id="TIGR02194">
    <property type="entry name" value="GlrX_NrdH"/>
    <property type="match status" value="1"/>
</dbReference>
<dbReference type="InterPro" id="IPR036249">
    <property type="entry name" value="Thioredoxin-like_sf"/>
</dbReference>
<evidence type="ECO:0000313" key="4">
    <source>
        <dbReference type="EMBL" id="PWJ60819.1"/>
    </source>
</evidence>
<evidence type="ECO:0000256" key="2">
    <source>
        <dbReference type="ARBA" id="ARBA00017945"/>
    </source>
</evidence>
<dbReference type="Proteomes" id="UP000245674">
    <property type="component" value="Unassembled WGS sequence"/>
</dbReference>
<comment type="function">
    <text evidence="1">Electron transport system for the ribonucleotide reductase system NrdEF.</text>
</comment>
<sequence length="95" mass="10365">MMQQKQLGLVVYSKPACVQCTSTYRFLDARQVDYTVIDISVDDAALAMVKALGYLAAPVVVLETLTGTEHWAGFRPDKLTTFDADLPRLEVAAAA</sequence>
<dbReference type="InterPro" id="IPR002109">
    <property type="entry name" value="Glutaredoxin"/>
</dbReference>
<name>A0ABX5LDP9_9MICO</name>
<organism evidence="4 5">
    <name type="scientific">Rathayibacter iranicus NCPPB 2253 = VKM Ac-1602</name>
    <dbReference type="NCBI Taxonomy" id="1328868"/>
    <lineage>
        <taxon>Bacteria</taxon>
        <taxon>Bacillati</taxon>
        <taxon>Actinomycetota</taxon>
        <taxon>Actinomycetes</taxon>
        <taxon>Micrococcales</taxon>
        <taxon>Microbacteriaceae</taxon>
        <taxon>Rathayibacter</taxon>
    </lineage>
</organism>
<protein>
    <recommendedName>
        <fullName evidence="2">Glutaredoxin-like protein NrdH</fullName>
    </recommendedName>
</protein>
<dbReference type="CDD" id="cd02976">
    <property type="entry name" value="NrdH"/>
    <property type="match status" value="1"/>
</dbReference>
<dbReference type="Pfam" id="PF00462">
    <property type="entry name" value="Glutaredoxin"/>
    <property type="match status" value="1"/>
</dbReference>
<accession>A0ABX5LDP9</accession>
<reference evidence="4 5" key="1">
    <citation type="submission" date="2018-03" db="EMBL/GenBank/DDBJ databases">
        <title>Genomic Encyclopedia of Type Strains, Phase III (KMG-III): the genomes of soil and plant-associated and newly described type strains.</title>
        <authorList>
            <person name="Whitman W."/>
        </authorList>
    </citation>
    <scope>NUCLEOTIDE SEQUENCE [LARGE SCALE GENOMIC DNA]</scope>
    <source>
        <strain evidence="4 5">VKM Ac-1602</strain>
    </source>
</reference>
<dbReference type="EMBL" id="QGDV01000024">
    <property type="protein sequence ID" value="PWJ60819.1"/>
    <property type="molecule type" value="Genomic_DNA"/>
</dbReference>
<proteinExistence type="predicted"/>
<keyword evidence="5" id="KW-1185">Reference proteome</keyword>
<dbReference type="SUPFAM" id="SSF52833">
    <property type="entry name" value="Thioredoxin-like"/>
    <property type="match status" value="1"/>
</dbReference>
<gene>
    <name evidence="4" type="ORF">B0H03_12418</name>
</gene>
<dbReference type="Gene3D" id="3.40.30.10">
    <property type="entry name" value="Glutaredoxin"/>
    <property type="match status" value="1"/>
</dbReference>
<dbReference type="InterPro" id="IPR011909">
    <property type="entry name" value="GlrX_NrdH"/>
</dbReference>
<evidence type="ECO:0000259" key="3">
    <source>
        <dbReference type="Pfam" id="PF00462"/>
    </source>
</evidence>
<comment type="caution">
    <text evidence="4">The sequence shown here is derived from an EMBL/GenBank/DDBJ whole genome shotgun (WGS) entry which is preliminary data.</text>
</comment>